<dbReference type="PANTHER" id="PTHR43045">
    <property type="entry name" value="SHIKIMATE TRANSPORTER"/>
    <property type="match status" value="1"/>
</dbReference>
<dbReference type="EMBL" id="JH597772">
    <property type="protein sequence ID" value="EHP67983.1"/>
    <property type="molecule type" value="Genomic_DNA"/>
</dbReference>
<keyword evidence="3" id="KW-1003">Cell membrane</keyword>
<dbReference type="InterPro" id="IPR005828">
    <property type="entry name" value="MFS_sugar_transport-like"/>
</dbReference>
<accession>H2C9Y6</accession>
<dbReference type="SUPFAM" id="SSF103473">
    <property type="entry name" value="MFS general substrate transporter"/>
    <property type="match status" value="1"/>
</dbReference>
<dbReference type="Gene3D" id="1.20.1250.20">
    <property type="entry name" value="MFS general substrate transporter like domains"/>
    <property type="match status" value="1"/>
</dbReference>
<dbReference type="HOGENOM" id="CLU_001265_39_5_2"/>
<feature type="transmembrane region" description="Helical" evidence="7">
    <location>
        <begin position="110"/>
        <end position="130"/>
    </location>
</feature>
<evidence type="ECO:0000259" key="8">
    <source>
        <dbReference type="PROSITE" id="PS50850"/>
    </source>
</evidence>
<gene>
    <name evidence="9" type="ORF">MetMK1DRAFT_00034110</name>
</gene>
<feature type="transmembrane region" description="Helical" evidence="7">
    <location>
        <begin position="332"/>
        <end position="353"/>
    </location>
</feature>
<evidence type="ECO:0000256" key="7">
    <source>
        <dbReference type="SAM" id="Phobius"/>
    </source>
</evidence>
<evidence type="ECO:0000313" key="10">
    <source>
        <dbReference type="Proteomes" id="UP000003980"/>
    </source>
</evidence>
<dbReference type="PROSITE" id="PS50850">
    <property type="entry name" value="MFS"/>
    <property type="match status" value="1"/>
</dbReference>
<feature type="transmembrane region" description="Helical" evidence="7">
    <location>
        <begin position="86"/>
        <end position="104"/>
    </location>
</feature>
<dbReference type="GO" id="GO:0022857">
    <property type="term" value="F:transmembrane transporter activity"/>
    <property type="evidence" value="ECO:0007669"/>
    <property type="project" value="InterPro"/>
</dbReference>
<keyword evidence="2" id="KW-0813">Transport</keyword>
<feature type="transmembrane region" description="Helical" evidence="7">
    <location>
        <begin position="365"/>
        <end position="384"/>
    </location>
</feature>
<dbReference type="Pfam" id="PF00083">
    <property type="entry name" value="Sugar_tr"/>
    <property type="match status" value="2"/>
</dbReference>
<protein>
    <submittedName>
        <fullName evidence="9">Sugar phosphate permease</fullName>
    </submittedName>
</protein>
<feature type="transmembrane region" description="Helical" evidence="7">
    <location>
        <begin position="50"/>
        <end position="74"/>
    </location>
</feature>
<keyword evidence="4 7" id="KW-0812">Transmembrane</keyword>
<dbReference type="AlphaFoldDB" id="H2C9Y6"/>
<feature type="transmembrane region" description="Helical" evidence="7">
    <location>
        <begin position="187"/>
        <end position="208"/>
    </location>
</feature>
<keyword evidence="6 7" id="KW-0472">Membrane</keyword>
<reference evidence="9 10" key="1">
    <citation type="submission" date="2012-01" db="EMBL/GenBank/DDBJ databases">
        <title>Improved High-Quality Draft sequence of Metallosphaera yellowstonensis MK1.</title>
        <authorList>
            <consortium name="US DOE Joint Genome Institute"/>
            <person name="Lucas S."/>
            <person name="Han J."/>
            <person name="Cheng J.-F."/>
            <person name="Goodwin L."/>
            <person name="Pitluck S."/>
            <person name="Peters L."/>
            <person name="Teshima H."/>
            <person name="Detter J.C."/>
            <person name="Han C."/>
            <person name="Tapia R."/>
            <person name="Land M."/>
            <person name="Hauser L."/>
            <person name="Kyrpides N."/>
            <person name="Kozubal M."/>
            <person name="Macur R.E."/>
            <person name="Jay Z."/>
            <person name="Inskeep W."/>
            <person name="Woyke T."/>
        </authorList>
    </citation>
    <scope>NUCLEOTIDE SEQUENCE [LARGE SCALE GENOMIC DNA]</scope>
    <source>
        <strain evidence="9 10">MK1</strain>
    </source>
</reference>
<name>H2C9Y6_9CREN</name>
<dbReference type="Proteomes" id="UP000003980">
    <property type="component" value="Unassembled WGS sequence"/>
</dbReference>
<feature type="transmembrane region" description="Helical" evidence="7">
    <location>
        <begin position="307"/>
        <end position="326"/>
    </location>
</feature>
<feature type="transmembrane region" description="Helical" evidence="7">
    <location>
        <begin position="396"/>
        <end position="418"/>
    </location>
</feature>
<feature type="transmembrane region" description="Helical" evidence="7">
    <location>
        <begin position="276"/>
        <end position="295"/>
    </location>
</feature>
<proteinExistence type="predicted"/>
<evidence type="ECO:0000256" key="1">
    <source>
        <dbReference type="ARBA" id="ARBA00004651"/>
    </source>
</evidence>
<evidence type="ECO:0000256" key="2">
    <source>
        <dbReference type="ARBA" id="ARBA00022448"/>
    </source>
</evidence>
<feature type="transmembrane region" description="Helical" evidence="7">
    <location>
        <begin position="151"/>
        <end position="175"/>
    </location>
</feature>
<dbReference type="InterPro" id="IPR036259">
    <property type="entry name" value="MFS_trans_sf"/>
</dbReference>
<evidence type="ECO:0000256" key="5">
    <source>
        <dbReference type="ARBA" id="ARBA00022989"/>
    </source>
</evidence>
<evidence type="ECO:0000256" key="6">
    <source>
        <dbReference type="ARBA" id="ARBA00023136"/>
    </source>
</evidence>
<dbReference type="InterPro" id="IPR020846">
    <property type="entry name" value="MFS_dom"/>
</dbReference>
<evidence type="ECO:0000256" key="4">
    <source>
        <dbReference type="ARBA" id="ARBA00022692"/>
    </source>
</evidence>
<feature type="transmembrane region" description="Helical" evidence="7">
    <location>
        <begin position="12"/>
        <end position="38"/>
    </location>
</feature>
<organism evidence="9 10">
    <name type="scientific">Metallosphaera yellowstonensis MK1</name>
    <dbReference type="NCBI Taxonomy" id="671065"/>
    <lineage>
        <taxon>Archaea</taxon>
        <taxon>Thermoproteota</taxon>
        <taxon>Thermoprotei</taxon>
        <taxon>Sulfolobales</taxon>
        <taxon>Sulfolobaceae</taxon>
        <taxon>Metallosphaera</taxon>
    </lineage>
</organism>
<feature type="domain" description="Major facilitator superfamily (MFS) profile" evidence="8">
    <location>
        <begin position="12"/>
        <end position="426"/>
    </location>
</feature>
<comment type="subcellular location">
    <subcellularLocation>
        <location evidence="1">Cell membrane</location>
        <topology evidence="1">Multi-pass membrane protein</topology>
    </subcellularLocation>
</comment>
<evidence type="ECO:0000256" key="3">
    <source>
        <dbReference type="ARBA" id="ARBA00022475"/>
    </source>
</evidence>
<dbReference type="eggNOG" id="arCOG02693">
    <property type="taxonomic scope" value="Archaea"/>
</dbReference>
<feature type="transmembrane region" description="Helical" evidence="7">
    <location>
        <begin position="235"/>
        <end position="256"/>
    </location>
</feature>
<evidence type="ECO:0000313" key="9">
    <source>
        <dbReference type="EMBL" id="EHP67983.1"/>
    </source>
</evidence>
<keyword evidence="5 7" id="KW-1133">Transmembrane helix</keyword>
<keyword evidence="10" id="KW-1185">Reference proteome</keyword>
<sequence length="427" mass="46711">MVEYPRSQVIKVAAGSVIGTTIEWYDFFLYGYIAALVFPKIFFPPGYSQVAATILSLSTYAVGFVARPIGAMIFGHIGDRSGRRTGLLWDLVLMGVASLIIGLLPGYQVLGFGSLVIAALMRVLQGIGVGGEWGGATTWLTEYASQSKWRAFWGSWVQQGVPIGLLWASGMISIMSVNSDFFYSVGWRIPLFLGAIAAVAGIVIRLFLLESPLFERTKSEGKIEKMPSVKAWTRYWKLILLLAFSWAAQNASFYLYGTYAVDYQATLGMPKTLSSFAVTIASVISIFILIGFAILGDKIGRKQAMIIAFSWGLVFSFPYVLLIKQLDFGTTVLAQILMSIASIGSYSVLPAFFAESFPTQVRYSGAGLSYHMAAPFAGGLAPIITEALVGPNPSAYWYWFSTVFAVYFAISLVALMIVRDTKDKVME</sequence>
<dbReference type="GO" id="GO:0005886">
    <property type="term" value="C:plasma membrane"/>
    <property type="evidence" value="ECO:0007669"/>
    <property type="project" value="UniProtKB-SubCell"/>
</dbReference>
<dbReference type="PANTHER" id="PTHR43045:SF1">
    <property type="entry name" value="SHIKIMATE TRANSPORTER"/>
    <property type="match status" value="1"/>
</dbReference>